<accession>A0A0E9S962</accession>
<reference evidence="1" key="1">
    <citation type="submission" date="2014-11" db="EMBL/GenBank/DDBJ databases">
        <authorList>
            <person name="Amaro Gonzalez C."/>
        </authorList>
    </citation>
    <scope>NUCLEOTIDE SEQUENCE</scope>
</reference>
<evidence type="ECO:0000313" key="1">
    <source>
        <dbReference type="EMBL" id="JAH37078.1"/>
    </source>
</evidence>
<protein>
    <submittedName>
        <fullName evidence="1">Uncharacterized protein</fullName>
    </submittedName>
</protein>
<reference evidence="1" key="2">
    <citation type="journal article" date="2015" name="Fish Shellfish Immunol.">
        <title>Early steps in the European eel (Anguilla anguilla)-Vibrio vulnificus interaction in the gills: Role of the RtxA13 toxin.</title>
        <authorList>
            <person name="Callol A."/>
            <person name="Pajuelo D."/>
            <person name="Ebbesson L."/>
            <person name="Teles M."/>
            <person name="MacKenzie S."/>
            <person name="Amaro C."/>
        </authorList>
    </citation>
    <scope>NUCLEOTIDE SEQUENCE</scope>
</reference>
<organism evidence="1">
    <name type="scientific">Anguilla anguilla</name>
    <name type="common">European freshwater eel</name>
    <name type="synonym">Muraena anguilla</name>
    <dbReference type="NCBI Taxonomy" id="7936"/>
    <lineage>
        <taxon>Eukaryota</taxon>
        <taxon>Metazoa</taxon>
        <taxon>Chordata</taxon>
        <taxon>Craniata</taxon>
        <taxon>Vertebrata</taxon>
        <taxon>Euteleostomi</taxon>
        <taxon>Actinopterygii</taxon>
        <taxon>Neopterygii</taxon>
        <taxon>Teleostei</taxon>
        <taxon>Anguilliformes</taxon>
        <taxon>Anguillidae</taxon>
        <taxon>Anguilla</taxon>
    </lineage>
</organism>
<proteinExistence type="predicted"/>
<name>A0A0E9S962_ANGAN</name>
<dbReference type="AlphaFoldDB" id="A0A0E9S962"/>
<dbReference type="EMBL" id="GBXM01071499">
    <property type="protein sequence ID" value="JAH37078.1"/>
    <property type="molecule type" value="Transcribed_RNA"/>
</dbReference>
<sequence length="32" mass="3809">MTKYPFSHIHPPCTLHCMNKETTLFEIIFISK</sequence>